<dbReference type="Proteomes" id="UP001055879">
    <property type="component" value="Linkage Group LG04"/>
</dbReference>
<comment type="caution">
    <text evidence="1">The sequence shown here is derived from an EMBL/GenBank/DDBJ whole genome shotgun (WGS) entry which is preliminary data.</text>
</comment>
<name>A0ACB9CJU9_ARCLA</name>
<evidence type="ECO:0000313" key="2">
    <source>
        <dbReference type="Proteomes" id="UP001055879"/>
    </source>
</evidence>
<reference evidence="1 2" key="2">
    <citation type="journal article" date="2022" name="Mol. Ecol. Resour.">
        <title>The genomes of chicory, endive, great burdock and yacon provide insights into Asteraceae paleo-polyploidization history and plant inulin production.</title>
        <authorList>
            <person name="Fan W."/>
            <person name="Wang S."/>
            <person name="Wang H."/>
            <person name="Wang A."/>
            <person name="Jiang F."/>
            <person name="Liu H."/>
            <person name="Zhao H."/>
            <person name="Xu D."/>
            <person name="Zhang Y."/>
        </authorList>
    </citation>
    <scope>NUCLEOTIDE SEQUENCE [LARGE SCALE GENOMIC DNA]</scope>
    <source>
        <strain evidence="2">cv. Niubang</strain>
    </source>
</reference>
<reference evidence="2" key="1">
    <citation type="journal article" date="2022" name="Mol. Ecol. Resour.">
        <title>The genomes of chicory, endive, great burdock and yacon provide insights into Asteraceae palaeo-polyploidization history and plant inulin production.</title>
        <authorList>
            <person name="Fan W."/>
            <person name="Wang S."/>
            <person name="Wang H."/>
            <person name="Wang A."/>
            <person name="Jiang F."/>
            <person name="Liu H."/>
            <person name="Zhao H."/>
            <person name="Xu D."/>
            <person name="Zhang Y."/>
        </authorList>
    </citation>
    <scope>NUCLEOTIDE SEQUENCE [LARGE SCALE GENOMIC DNA]</scope>
    <source>
        <strain evidence="2">cv. Niubang</strain>
    </source>
</reference>
<organism evidence="1 2">
    <name type="scientific">Arctium lappa</name>
    <name type="common">Greater burdock</name>
    <name type="synonym">Lappa major</name>
    <dbReference type="NCBI Taxonomy" id="4217"/>
    <lineage>
        <taxon>Eukaryota</taxon>
        <taxon>Viridiplantae</taxon>
        <taxon>Streptophyta</taxon>
        <taxon>Embryophyta</taxon>
        <taxon>Tracheophyta</taxon>
        <taxon>Spermatophyta</taxon>
        <taxon>Magnoliopsida</taxon>
        <taxon>eudicotyledons</taxon>
        <taxon>Gunneridae</taxon>
        <taxon>Pentapetalae</taxon>
        <taxon>asterids</taxon>
        <taxon>campanulids</taxon>
        <taxon>Asterales</taxon>
        <taxon>Asteraceae</taxon>
        <taxon>Carduoideae</taxon>
        <taxon>Cardueae</taxon>
        <taxon>Arctiinae</taxon>
        <taxon>Arctium</taxon>
    </lineage>
</organism>
<accession>A0ACB9CJU9</accession>
<sequence length="140" mass="15369">MLGEEDKKKQPPLPQPPPATAGGDHWRIYSRSVSWAAVRSHVKLTFVNSKSLWNSKARGCLPPLQPLSVSRPKAHEWPRAGYDDLGVWPNVAATTPGVRSRLSALPLNLDKNALWLQDSPSEDIKSINSATSNGFCNQGF</sequence>
<protein>
    <submittedName>
        <fullName evidence="1">Uncharacterized protein</fullName>
    </submittedName>
</protein>
<dbReference type="EMBL" id="CM042050">
    <property type="protein sequence ID" value="KAI3734450.1"/>
    <property type="molecule type" value="Genomic_DNA"/>
</dbReference>
<keyword evidence="2" id="KW-1185">Reference proteome</keyword>
<gene>
    <name evidence="1" type="ORF">L6452_13918</name>
</gene>
<evidence type="ECO:0000313" key="1">
    <source>
        <dbReference type="EMBL" id="KAI3734450.1"/>
    </source>
</evidence>
<proteinExistence type="predicted"/>